<gene>
    <name evidence="3" type="ORF">BCL65_101441</name>
</gene>
<dbReference type="InterPro" id="IPR035940">
    <property type="entry name" value="CAP_sf"/>
</dbReference>
<feature type="region of interest" description="Disordered" evidence="1">
    <location>
        <begin position="69"/>
        <end position="147"/>
    </location>
</feature>
<name>A0ABX5EII6_9MICO</name>
<evidence type="ECO:0000313" key="3">
    <source>
        <dbReference type="EMBL" id="PRZ10297.1"/>
    </source>
</evidence>
<dbReference type="PANTHER" id="PTHR31157">
    <property type="entry name" value="SCP DOMAIN-CONTAINING PROTEIN"/>
    <property type="match status" value="1"/>
</dbReference>
<feature type="compositionally biased region" description="Basic and acidic residues" evidence="1">
    <location>
        <begin position="99"/>
        <end position="128"/>
    </location>
</feature>
<dbReference type="CDD" id="cd05379">
    <property type="entry name" value="CAP_bacterial"/>
    <property type="match status" value="1"/>
</dbReference>
<evidence type="ECO:0000256" key="1">
    <source>
        <dbReference type="SAM" id="MobiDB-lite"/>
    </source>
</evidence>
<accession>A0ABX5EII6</accession>
<dbReference type="Gene3D" id="3.40.33.10">
    <property type="entry name" value="CAP"/>
    <property type="match status" value="1"/>
</dbReference>
<dbReference type="PANTHER" id="PTHR31157:SF1">
    <property type="entry name" value="SCP DOMAIN-CONTAINING PROTEIN"/>
    <property type="match status" value="1"/>
</dbReference>
<feature type="compositionally biased region" description="Low complexity" evidence="1">
    <location>
        <begin position="74"/>
        <end position="85"/>
    </location>
</feature>
<evidence type="ECO:0000313" key="4">
    <source>
        <dbReference type="Proteomes" id="UP000239895"/>
    </source>
</evidence>
<reference evidence="3 4" key="1">
    <citation type="submission" date="2018-03" db="EMBL/GenBank/DDBJ databases">
        <title>Comparative analysis of microorganisms from saline springs in Andes Mountain Range, Colombia.</title>
        <authorList>
            <person name="Rubin E."/>
        </authorList>
    </citation>
    <scope>NUCLEOTIDE SEQUENCE [LARGE SCALE GENOMIC DNA]</scope>
    <source>
        <strain evidence="3 4">CG 23</strain>
    </source>
</reference>
<keyword evidence="4" id="KW-1185">Reference proteome</keyword>
<organism evidence="3 4">
    <name type="scientific">Isoptericola halotolerans</name>
    <dbReference type="NCBI Taxonomy" id="300560"/>
    <lineage>
        <taxon>Bacteria</taxon>
        <taxon>Bacillati</taxon>
        <taxon>Actinomycetota</taxon>
        <taxon>Actinomycetes</taxon>
        <taxon>Micrococcales</taxon>
        <taxon>Promicromonosporaceae</taxon>
        <taxon>Isoptericola</taxon>
    </lineage>
</organism>
<sequence length="272" mass="27526">MPCVSRRRGPSTSLRQLVALLVTFAVGVALVLATALLAPDVLRIDDYRGAGTSAASAAGTEVLVQAAVRGGSGSASTEGSDSGSSPQESAGVAADDEPESKQPADEADEPATKEPADEPDDPATKEPADEPDGSDAVDGGAARSPGASDGVAARVLALVNTERAAAGCSDLRADPALDDLALAHSRDMADRGFFDHTNPEGLSPWDRADAAGVPGVGAENLARGQPDAEAVVAAWMDSPGHRANILSCDLVRHGLGMQAGAGGPWWTQVFGR</sequence>
<dbReference type="EMBL" id="PVTX01000001">
    <property type="protein sequence ID" value="PRZ10297.1"/>
    <property type="molecule type" value="Genomic_DNA"/>
</dbReference>
<protein>
    <submittedName>
        <fullName evidence="3">Cysteine-rich secretory protein family protein</fullName>
    </submittedName>
</protein>
<dbReference type="Pfam" id="PF00188">
    <property type="entry name" value="CAP"/>
    <property type="match status" value="1"/>
</dbReference>
<proteinExistence type="predicted"/>
<feature type="domain" description="SCP" evidence="2">
    <location>
        <begin position="156"/>
        <end position="270"/>
    </location>
</feature>
<dbReference type="Proteomes" id="UP000239895">
    <property type="component" value="Unassembled WGS sequence"/>
</dbReference>
<dbReference type="InterPro" id="IPR014044">
    <property type="entry name" value="CAP_dom"/>
</dbReference>
<dbReference type="SUPFAM" id="SSF55797">
    <property type="entry name" value="PR-1-like"/>
    <property type="match status" value="1"/>
</dbReference>
<evidence type="ECO:0000259" key="2">
    <source>
        <dbReference type="Pfam" id="PF00188"/>
    </source>
</evidence>
<comment type="caution">
    <text evidence="3">The sequence shown here is derived from an EMBL/GenBank/DDBJ whole genome shotgun (WGS) entry which is preliminary data.</text>
</comment>